<keyword evidence="10" id="KW-1185">Reference proteome</keyword>
<evidence type="ECO:0000256" key="6">
    <source>
        <dbReference type="SAM" id="MobiDB-lite"/>
    </source>
</evidence>
<feature type="domain" description="Myb-like" evidence="7">
    <location>
        <begin position="417"/>
        <end position="475"/>
    </location>
</feature>
<evidence type="ECO:0000256" key="5">
    <source>
        <dbReference type="ARBA" id="ARBA00023242"/>
    </source>
</evidence>
<feature type="domain" description="HTH myb-type" evidence="8">
    <location>
        <begin position="368"/>
        <end position="419"/>
    </location>
</feature>
<feature type="domain" description="Myb-like" evidence="7">
    <location>
        <begin position="364"/>
        <end position="414"/>
    </location>
</feature>
<dbReference type="FunFam" id="1.10.10.60:FF:000563">
    <property type="entry name" value="Putative myb transcription factor"/>
    <property type="match status" value="1"/>
</dbReference>
<dbReference type="CDD" id="cd00167">
    <property type="entry name" value="SANT"/>
    <property type="match status" value="2"/>
</dbReference>
<reference evidence="9 10" key="1">
    <citation type="submission" date="2015-12" db="EMBL/GenBank/DDBJ databases">
        <title>Dictyostelia acquired genes for synthesis and detection of signals that induce cell-type specialization by lateral gene transfer from prokaryotes.</title>
        <authorList>
            <person name="Gloeckner G."/>
            <person name="Schaap P."/>
        </authorList>
    </citation>
    <scope>NUCLEOTIDE SEQUENCE [LARGE SCALE GENOMIC DNA]</scope>
    <source>
        <strain evidence="9 10">TK</strain>
    </source>
</reference>
<feature type="domain" description="Myb-like" evidence="7">
    <location>
        <begin position="317"/>
        <end position="363"/>
    </location>
</feature>
<dbReference type="AlphaFoldDB" id="A0A151Z3H2"/>
<evidence type="ECO:0000256" key="2">
    <source>
        <dbReference type="ARBA" id="ARBA00023015"/>
    </source>
</evidence>
<dbReference type="PANTHER" id="PTHR46621:SF1">
    <property type="entry name" value="SNRNA-ACTIVATING PROTEIN COMPLEX SUBUNIT 4"/>
    <property type="match status" value="1"/>
</dbReference>
<dbReference type="EMBL" id="LODT01000051">
    <property type="protein sequence ID" value="KYQ88467.1"/>
    <property type="molecule type" value="Genomic_DNA"/>
</dbReference>
<dbReference type="STRING" id="361077.A0A151Z3H2"/>
<evidence type="ECO:0000256" key="1">
    <source>
        <dbReference type="ARBA" id="ARBA00022737"/>
    </source>
</evidence>
<keyword evidence="3" id="KW-0238">DNA-binding</keyword>
<dbReference type="GO" id="GO:0019185">
    <property type="term" value="C:snRNA-activating protein complex"/>
    <property type="evidence" value="ECO:0007669"/>
    <property type="project" value="TreeGrafter"/>
</dbReference>
<dbReference type="Pfam" id="PF13921">
    <property type="entry name" value="Myb_DNA-bind_6"/>
    <property type="match status" value="1"/>
</dbReference>
<dbReference type="InterPro" id="IPR009057">
    <property type="entry name" value="Homeodomain-like_sf"/>
</dbReference>
<feature type="region of interest" description="Disordered" evidence="6">
    <location>
        <begin position="290"/>
        <end position="320"/>
    </location>
</feature>
<keyword evidence="4" id="KW-0804">Transcription</keyword>
<evidence type="ECO:0000259" key="7">
    <source>
        <dbReference type="PROSITE" id="PS50090"/>
    </source>
</evidence>
<dbReference type="GO" id="GO:0001006">
    <property type="term" value="F:RNA polymerase III type 3 promoter sequence-specific DNA binding"/>
    <property type="evidence" value="ECO:0007669"/>
    <property type="project" value="TreeGrafter"/>
</dbReference>
<name>A0A151Z3H2_TIELA</name>
<gene>
    <name evidence="9" type="ORF">DLAC_11178</name>
</gene>
<keyword evidence="1" id="KW-0677">Repeat</keyword>
<accession>A0A151Z3H2</accession>
<evidence type="ECO:0000313" key="10">
    <source>
        <dbReference type="Proteomes" id="UP000076078"/>
    </source>
</evidence>
<dbReference type="GO" id="GO:0042796">
    <property type="term" value="P:snRNA transcription by RNA polymerase III"/>
    <property type="evidence" value="ECO:0007669"/>
    <property type="project" value="TreeGrafter"/>
</dbReference>
<dbReference type="InParanoid" id="A0A151Z3H2"/>
<feature type="compositionally biased region" description="Low complexity" evidence="6">
    <location>
        <begin position="152"/>
        <end position="181"/>
    </location>
</feature>
<dbReference type="SMART" id="SM00717">
    <property type="entry name" value="SANT"/>
    <property type="match status" value="3"/>
</dbReference>
<sequence>MATIVFQNPNPLYYYPTVQQNPNNPNPSVNNTPTTGPVSIATMYPTSTSKIISPSYIPIPYHPYMDSGSIANSGIYYTPNSSSNNLLPMKRLFSDSDEDPTDNQYPTNIYSNVHHNQHLNILLHNQQMQQLHIQQQLNNPNAIQSSPMIHLTNSITNNNTNIPSSPEQRDLSPSLDSPESPIDNYDYSDEDDEELRKALSPFISLIIKNNSTSYLLPIISECTKESITVKHMLSKIKSISQTDSKFDIYFQLLQTLVKLDGDIRMVNYLVENGVDEEDLNFVKDIELTQTSNPESATKKKRERKRESISRGIRSPPNKWTKAESQNLIKLVSENGDRQWKKIAAKLGGGKTGAQCAQHWKRVLSPEIKKGSWDEEEEELLFELVAKHGQSWKNVAMEIKTRTDIQCRYQYFKAVVSRQTSWSVLEDEILQKKVKSLLLVDEKISFQQVAKHLARAKTTKIPRTSLECKLRWNQLVQEQQNPNQQSIPMVSYIEFPNTSEQHSG</sequence>
<evidence type="ECO:0000313" key="9">
    <source>
        <dbReference type="EMBL" id="KYQ88467.1"/>
    </source>
</evidence>
<dbReference type="SUPFAM" id="SSF46689">
    <property type="entry name" value="Homeodomain-like"/>
    <property type="match status" value="1"/>
</dbReference>
<dbReference type="PROSITE" id="PS51294">
    <property type="entry name" value="HTH_MYB"/>
    <property type="match status" value="2"/>
</dbReference>
<feature type="region of interest" description="Disordered" evidence="6">
    <location>
        <begin position="152"/>
        <end position="189"/>
    </location>
</feature>
<dbReference type="InterPro" id="IPR051575">
    <property type="entry name" value="Myb-like_DNA-bd"/>
</dbReference>
<comment type="caution">
    <text evidence="9">The sequence shown here is derived from an EMBL/GenBank/DDBJ whole genome shotgun (WGS) entry which is preliminary data.</text>
</comment>
<dbReference type="GO" id="GO:0000978">
    <property type="term" value="F:RNA polymerase II cis-regulatory region sequence-specific DNA binding"/>
    <property type="evidence" value="ECO:0007669"/>
    <property type="project" value="TreeGrafter"/>
</dbReference>
<proteinExistence type="predicted"/>
<evidence type="ECO:0000256" key="4">
    <source>
        <dbReference type="ARBA" id="ARBA00023163"/>
    </source>
</evidence>
<dbReference type="InterPro" id="IPR001005">
    <property type="entry name" value="SANT/Myb"/>
</dbReference>
<dbReference type="Proteomes" id="UP000076078">
    <property type="component" value="Unassembled WGS sequence"/>
</dbReference>
<evidence type="ECO:0000259" key="8">
    <source>
        <dbReference type="PROSITE" id="PS51294"/>
    </source>
</evidence>
<dbReference type="PROSITE" id="PS50090">
    <property type="entry name" value="MYB_LIKE"/>
    <property type="match status" value="3"/>
</dbReference>
<dbReference type="PANTHER" id="PTHR46621">
    <property type="entry name" value="SNRNA-ACTIVATING PROTEIN COMPLEX SUBUNIT 4"/>
    <property type="match status" value="1"/>
</dbReference>
<dbReference type="GO" id="GO:0042795">
    <property type="term" value="P:snRNA transcription by RNA polymerase II"/>
    <property type="evidence" value="ECO:0007669"/>
    <property type="project" value="TreeGrafter"/>
</dbReference>
<dbReference type="Gene3D" id="1.10.10.60">
    <property type="entry name" value="Homeodomain-like"/>
    <property type="match status" value="3"/>
</dbReference>
<protein>
    <submittedName>
        <fullName evidence="9">Putative myb transcription factor</fullName>
    </submittedName>
</protein>
<dbReference type="OrthoDB" id="2143914at2759"/>
<feature type="domain" description="HTH myb-type" evidence="8">
    <location>
        <begin position="318"/>
        <end position="367"/>
    </location>
</feature>
<keyword evidence="2" id="KW-0805">Transcription regulation</keyword>
<dbReference type="InterPro" id="IPR017930">
    <property type="entry name" value="Myb_dom"/>
</dbReference>
<organism evidence="9 10">
    <name type="scientific">Tieghemostelium lacteum</name>
    <name type="common">Slime mold</name>
    <name type="synonym">Dictyostelium lacteum</name>
    <dbReference type="NCBI Taxonomy" id="361077"/>
    <lineage>
        <taxon>Eukaryota</taxon>
        <taxon>Amoebozoa</taxon>
        <taxon>Evosea</taxon>
        <taxon>Eumycetozoa</taxon>
        <taxon>Dictyostelia</taxon>
        <taxon>Dictyosteliales</taxon>
        <taxon>Raperosteliaceae</taxon>
        <taxon>Tieghemostelium</taxon>
    </lineage>
</organism>
<keyword evidence="5" id="KW-0539">Nucleus</keyword>
<evidence type="ECO:0000256" key="3">
    <source>
        <dbReference type="ARBA" id="ARBA00023125"/>
    </source>
</evidence>